<protein>
    <recommendedName>
        <fullName evidence="4">RNA pseudouridylate synthase</fullName>
    </recommendedName>
    <alternativeName>
        <fullName evidence="5">RNA-uridine isomerase</fullName>
    </alternativeName>
</protein>
<dbReference type="Proteomes" id="UP000029500">
    <property type="component" value="Chromosome"/>
</dbReference>
<dbReference type="Pfam" id="PF00849">
    <property type="entry name" value="PseudoU_synth_2"/>
    <property type="match status" value="1"/>
</dbReference>
<dbReference type="EMBL" id="CP009287">
    <property type="protein sequence ID" value="AIQ69723.1"/>
    <property type="molecule type" value="Genomic_DNA"/>
</dbReference>
<dbReference type="HOGENOM" id="CLU_016902_11_2_9"/>
<keyword evidence="8" id="KW-1185">Reference proteome</keyword>
<evidence type="ECO:0000313" key="7">
    <source>
        <dbReference type="EMBL" id="AIQ69723.1"/>
    </source>
</evidence>
<dbReference type="PANTHER" id="PTHR21600">
    <property type="entry name" value="MITOCHONDRIAL RNA PSEUDOURIDINE SYNTHASE"/>
    <property type="match status" value="1"/>
</dbReference>
<dbReference type="CDD" id="cd02869">
    <property type="entry name" value="PseudoU_synth_RluA_like"/>
    <property type="match status" value="1"/>
</dbReference>
<evidence type="ECO:0000256" key="3">
    <source>
        <dbReference type="ARBA" id="ARBA00023235"/>
    </source>
</evidence>
<evidence type="ECO:0000256" key="5">
    <source>
        <dbReference type="ARBA" id="ARBA00033164"/>
    </source>
</evidence>
<comment type="similarity">
    <text evidence="2">Belongs to the pseudouridine synthase RluA family.</text>
</comment>
<dbReference type="OrthoDB" id="9773999at2"/>
<proteinExistence type="inferred from homology"/>
<keyword evidence="3" id="KW-0413">Isomerase</keyword>
<dbReference type="InterPro" id="IPR006145">
    <property type="entry name" value="PsdUridine_synth_RsuA/RluA"/>
</dbReference>
<dbReference type="STRING" id="189425.PGRAT_20400"/>
<dbReference type="GO" id="GO:0003723">
    <property type="term" value="F:RNA binding"/>
    <property type="evidence" value="ECO:0007669"/>
    <property type="project" value="InterPro"/>
</dbReference>
<dbReference type="InterPro" id="IPR050188">
    <property type="entry name" value="RluA_PseudoU_synthase"/>
</dbReference>
<dbReference type="Gene3D" id="3.30.2350.10">
    <property type="entry name" value="Pseudouridine synthase"/>
    <property type="match status" value="1"/>
</dbReference>
<dbReference type="SUPFAM" id="SSF55120">
    <property type="entry name" value="Pseudouridine synthase"/>
    <property type="match status" value="1"/>
</dbReference>
<dbReference type="KEGG" id="pgm:PGRAT_20400"/>
<evidence type="ECO:0000313" key="8">
    <source>
        <dbReference type="Proteomes" id="UP000029500"/>
    </source>
</evidence>
<evidence type="ECO:0000256" key="2">
    <source>
        <dbReference type="ARBA" id="ARBA00010876"/>
    </source>
</evidence>
<evidence type="ECO:0000256" key="1">
    <source>
        <dbReference type="ARBA" id="ARBA00000073"/>
    </source>
</evidence>
<dbReference type="InterPro" id="IPR020103">
    <property type="entry name" value="PsdUridine_synth_cat_dom_sf"/>
</dbReference>
<dbReference type="PANTHER" id="PTHR21600:SF83">
    <property type="entry name" value="PSEUDOURIDYLATE SYNTHASE RPUSD4, MITOCHONDRIAL"/>
    <property type="match status" value="1"/>
</dbReference>
<organism evidence="7 8">
    <name type="scientific">Paenibacillus graminis</name>
    <dbReference type="NCBI Taxonomy" id="189425"/>
    <lineage>
        <taxon>Bacteria</taxon>
        <taxon>Bacillati</taxon>
        <taxon>Bacillota</taxon>
        <taxon>Bacilli</taxon>
        <taxon>Bacillales</taxon>
        <taxon>Paenibacillaceae</taxon>
        <taxon>Paenibacillus</taxon>
    </lineage>
</organism>
<sequence>MSGMLPGAAGDSGSGSSRFEILYEDNHLLGIVKPVNIPVQEDATGDPDLLSLLKQDVKERFHKPGNVYMGLVHRLDRPVGGAMIFAKTSKAASRLSESVRSHHFRKVYLTVVHGKPPAAQGRLVNTLLKDAKTNTVTIVRKGTPGGKEAILDYTVIGSAGGYSLLKIDLLTGRSHQIRVQLSGIRCPLYGDQKYGAAVNKPGQQIALWSAVVGFPHPVTKEETELISIPPQTHPWSLWSQHIQKQAIL</sequence>
<dbReference type="GO" id="GO:0006396">
    <property type="term" value="P:RNA processing"/>
    <property type="evidence" value="ECO:0007669"/>
    <property type="project" value="UniProtKB-ARBA"/>
</dbReference>
<dbReference type="AlphaFoldDB" id="A0A089ME15"/>
<evidence type="ECO:0000256" key="4">
    <source>
        <dbReference type="ARBA" id="ARBA00031870"/>
    </source>
</evidence>
<dbReference type="GO" id="GO:0009982">
    <property type="term" value="F:pseudouridine synthase activity"/>
    <property type="evidence" value="ECO:0007669"/>
    <property type="project" value="InterPro"/>
</dbReference>
<dbReference type="GO" id="GO:0140098">
    <property type="term" value="F:catalytic activity, acting on RNA"/>
    <property type="evidence" value="ECO:0007669"/>
    <property type="project" value="UniProtKB-ARBA"/>
</dbReference>
<evidence type="ECO:0000259" key="6">
    <source>
        <dbReference type="Pfam" id="PF00849"/>
    </source>
</evidence>
<dbReference type="eggNOG" id="COG0564">
    <property type="taxonomic scope" value="Bacteria"/>
</dbReference>
<feature type="domain" description="Pseudouridine synthase RsuA/RluA-like" evidence="6">
    <location>
        <begin position="28"/>
        <end position="182"/>
    </location>
</feature>
<comment type="catalytic activity">
    <reaction evidence="1">
        <text>a uridine in RNA = a pseudouridine in RNA</text>
        <dbReference type="Rhea" id="RHEA:48348"/>
        <dbReference type="Rhea" id="RHEA-COMP:12068"/>
        <dbReference type="Rhea" id="RHEA-COMP:12069"/>
        <dbReference type="ChEBI" id="CHEBI:65314"/>
        <dbReference type="ChEBI" id="CHEBI:65315"/>
    </reaction>
</comment>
<dbReference type="GO" id="GO:0001522">
    <property type="term" value="P:pseudouridine synthesis"/>
    <property type="evidence" value="ECO:0007669"/>
    <property type="project" value="InterPro"/>
</dbReference>
<gene>
    <name evidence="7" type="ORF">PGRAT_20400</name>
</gene>
<accession>A0A089ME15</accession>
<name>A0A089ME15_9BACL</name>
<reference evidence="7 8" key="1">
    <citation type="submission" date="2014-08" db="EMBL/GenBank/DDBJ databases">
        <title>Comparative genomics of the Paenibacillus odorifer group.</title>
        <authorList>
            <person name="den Bakker H.C."/>
            <person name="Tsai Y.-C."/>
            <person name="Martin N."/>
            <person name="Korlach J."/>
            <person name="Wiedmann M."/>
        </authorList>
    </citation>
    <scope>NUCLEOTIDE SEQUENCE [LARGE SCALE GENOMIC DNA]</scope>
    <source>
        <strain evidence="7 8">DSM 15220</strain>
    </source>
</reference>